<dbReference type="Gene3D" id="1.20.1270.60">
    <property type="entry name" value="Arfaptin homology (AH) domain/BAR domain"/>
    <property type="match status" value="1"/>
</dbReference>
<protein>
    <submittedName>
        <fullName evidence="2">Uncharacterized protein</fullName>
    </submittedName>
</protein>
<feature type="region of interest" description="Disordered" evidence="1">
    <location>
        <begin position="276"/>
        <end position="349"/>
    </location>
</feature>
<organism evidence="2 3">
    <name type="scientific">Armillaria ostoyae</name>
    <name type="common">Armillaria root rot fungus</name>
    <dbReference type="NCBI Taxonomy" id="47428"/>
    <lineage>
        <taxon>Eukaryota</taxon>
        <taxon>Fungi</taxon>
        <taxon>Dikarya</taxon>
        <taxon>Basidiomycota</taxon>
        <taxon>Agaricomycotina</taxon>
        <taxon>Agaricomycetes</taxon>
        <taxon>Agaricomycetidae</taxon>
        <taxon>Agaricales</taxon>
        <taxon>Marasmiineae</taxon>
        <taxon>Physalacriaceae</taxon>
        <taxon>Armillaria</taxon>
    </lineage>
</organism>
<feature type="compositionally biased region" description="Polar residues" evidence="1">
    <location>
        <begin position="308"/>
        <end position="324"/>
    </location>
</feature>
<accession>A0A284R8J5</accession>
<evidence type="ECO:0000313" key="2">
    <source>
        <dbReference type="EMBL" id="SJL05029.1"/>
    </source>
</evidence>
<dbReference type="InterPro" id="IPR027267">
    <property type="entry name" value="AH/BAR_dom_sf"/>
</dbReference>
<evidence type="ECO:0000313" key="3">
    <source>
        <dbReference type="Proteomes" id="UP000219338"/>
    </source>
</evidence>
<dbReference type="AlphaFoldDB" id="A0A284R8J5"/>
<dbReference type="EMBL" id="FUEG01000005">
    <property type="protein sequence ID" value="SJL05029.1"/>
    <property type="molecule type" value="Genomic_DNA"/>
</dbReference>
<dbReference type="Proteomes" id="UP000219338">
    <property type="component" value="Unassembled WGS sequence"/>
</dbReference>
<gene>
    <name evidence="2" type="ORF">ARMOST_08401</name>
</gene>
<dbReference type="OrthoDB" id="3358861at2759"/>
<name>A0A284R8J5_ARMOS</name>
<dbReference type="STRING" id="47428.A0A284R8J5"/>
<reference evidence="3" key="1">
    <citation type="journal article" date="2017" name="Nat. Ecol. Evol.">
        <title>Genome expansion and lineage-specific genetic innovations in the forest pathogenic fungi Armillaria.</title>
        <authorList>
            <person name="Sipos G."/>
            <person name="Prasanna A.N."/>
            <person name="Walter M.C."/>
            <person name="O'Connor E."/>
            <person name="Balint B."/>
            <person name="Krizsan K."/>
            <person name="Kiss B."/>
            <person name="Hess J."/>
            <person name="Varga T."/>
            <person name="Slot J."/>
            <person name="Riley R."/>
            <person name="Boka B."/>
            <person name="Rigling D."/>
            <person name="Barry K."/>
            <person name="Lee J."/>
            <person name="Mihaltcheva S."/>
            <person name="LaButti K."/>
            <person name="Lipzen A."/>
            <person name="Waldron R."/>
            <person name="Moloney N.M."/>
            <person name="Sperisen C."/>
            <person name="Kredics L."/>
            <person name="Vagvoelgyi C."/>
            <person name="Patrignani A."/>
            <person name="Fitzpatrick D."/>
            <person name="Nagy I."/>
            <person name="Doyle S."/>
            <person name="Anderson J.B."/>
            <person name="Grigoriev I.V."/>
            <person name="Gueldener U."/>
            <person name="Muensterkoetter M."/>
            <person name="Nagy L.G."/>
        </authorList>
    </citation>
    <scope>NUCLEOTIDE SEQUENCE [LARGE SCALE GENOMIC DNA]</scope>
    <source>
        <strain evidence="3">C18/9</strain>
    </source>
</reference>
<sequence length="349" mass="37628">MTRRLDYGAGTFRGEALEKKGVQDLKQTSYPEPLGVFEYTASHDLEISGAEDILFAVDVGKDLLTNIGGNCLECFSTPDAEDLAHETANRILDGVGLGAEPTFCGQSHVASEKDHSKQLQSLLDSSNVALTLLAAYASVIFSVAGSLAGAAEAFRAYAVSIEQWRDYLTGLKNLEDEVAHVIRDREILRISENEDEFVFEVCSLGLKFDFSICMAFNPITLHFPPRSAPTVSHIISLLQCISSRTTKGIFSQTAGSDAEKQLPRSSASRNSYLRLGGVTEEKSNGELNARPALPSKSLPSKVAKENLPASQSTANENVNANGNVKGNEGGRGKQKSTEPVVQAAKKNRM</sequence>
<keyword evidence="3" id="KW-1185">Reference proteome</keyword>
<evidence type="ECO:0000256" key="1">
    <source>
        <dbReference type="SAM" id="MobiDB-lite"/>
    </source>
</evidence>
<proteinExistence type="predicted"/>